<organism evidence="3 4">
    <name type="scientific">Parachaetomium inaequale</name>
    <dbReference type="NCBI Taxonomy" id="2588326"/>
    <lineage>
        <taxon>Eukaryota</taxon>
        <taxon>Fungi</taxon>
        <taxon>Dikarya</taxon>
        <taxon>Ascomycota</taxon>
        <taxon>Pezizomycotina</taxon>
        <taxon>Sordariomycetes</taxon>
        <taxon>Sordariomycetidae</taxon>
        <taxon>Sordariales</taxon>
        <taxon>Chaetomiaceae</taxon>
        <taxon>Parachaetomium</taxon>
    </lineage>
</organism>
<dbReference type="EMBL" id="MU854977">
    <property type="protein sequence ID" value="KAK4031215.1"/>
    <property type="molecule type" value="Genomic_DNA"/>
</dbReference>
<name>A0AAN6SL83_9PEZI</name>
<dbReference type="Proteomes" id="UP001303115">
    <property type="component" value="Unassembled WGS sequence"/>
</dbReference>
<feature type="transmembrane region" description="Helical" evidence="2">
    <location>
        <begin position="190"/>
        <end position="213"/>
    </location>
</feature>
<proteinExistence type="predicted"/>
<keyword evidence="4" id="KW-1185">Reference proteome</keyword>
<sequence length="774" mass="85245">MEGSTTKAKKPQNEPSDQPYVEVSQVDDDSGAGGQQREDIELGPVSGDDSHEESKNARPPEPEGTPVVLGTSAQLWTSLVHLLPLAISVVLITINVQRWYWFHEDNREVSMWNQTDINGIRNVLQLAAKVYELLVIASLGALTLKVFKRRLVESHLSLGLLTGAYRVGDVPYIFSGRFWMALGESGSGGLLLLVFVNTILATLVGPASAILLVPELDWYAFPDAFGNAEPPVFFYNSTINQTWPRVLSATEDRDGRLHNCTTFTGWFAHGCPSAGFADLYKWLTEWHSSGLSNDLVIQDPTGAVSRRLATTEVGLRKTVVMTTVSMPPLLTTGRLLNFMKWDDMGEALHNELNPPKFRLKASTDSTIFQPVVQSQCAVYTRAGPSPEPSPRFESDQLMCLGDPVCKKMRESRLIGGEADWNITRVEMSAYMMAPNASENHPLVAAATFPYRNGSSVGVLRFACTMMAHWMPATFSVSPAENDLVQSNVTDLISNAVADFYHLDLSTISVGPAIRIEEDWVEKYLLPKVNVTGPQGTTELTPLRVIFDPLLMQDSVVLEDGTEVRVLAAAGDQGSDNSSENYMALGRARAHVQKVFTGIVTEGLARYASGAESYVVRSYNDTAVVMSNIGTEHETRDGTVGVEFFDRLSTLTRFKFEVEKYGYGSGKVGPTLNFALAVIYIYLIVVGSYFLYAMVVSKLWLKSDVPTVGPWNDVAELLLLAWNSKSSPALSRSSVAVDRSRWPVQVGIRAEATGRAHLVTSNQGVERLRRNELYY</sequence>
<feature type="transmembrane region" description="Helical" evidence="2">
    <location>
        <begin position="130"/>
        <end position="147"/>
    </location>
</feature>
<evidence type="ECO:0000256" key="2">
    <source>
        <dbReference type="SAM" id="Phobius"/>
    </source>
</evidence>
<reference evidence="4" key="1">
    <citation type="journal article" date="2023" name="Mol. Phylogenet. Evol.">
        <title>Genome-scale phylogeny and comparative genomics of the fungal order Sordariales.</title>
        <authorList>
            <person name="Hensen N."/>
            <person name="Bonometti L."/>
            <person name="Westerberg I."/>
            <person name="Brannstrom I.O."/>
            <person name="Guillou S."/>
            <person name="Cros-Aarteil S."/>
            <person name="Calhoun S."/>
            <person name="Haridas S."/>
            <person name="Kuo A."/>
            <person name="Mondo S."/>
            <person name="Pangilinan J."/>
            <person name="Riley R."/>
            <person name="LaButti K."/>
            <person name="Andreopoulos B."/>
            <person name="Lipzen A."/>
            <person name="Chen C."/>
            <person name="Yan M."/>
            <person name="Daum C."/>
            <person name="Ng V."/>
            <person name="Clum A."/>
            <person name="Steindorff A."/>
            <person name="Ohm R.A."/>
            <person name="Martin F."/>
            <person name="Silar P."/>
            <person name="Natvig D.O."/>
            <person name="Lalanne C."/>
            <person name="Gautier V."/>
            <person name="Ament-Velasquez S.L."/>
            <person name="Kruys A."/>
            <person name="Hutchinson M.I."/>
            <person name="Powell A.J."/>
            <person name="Barry K."/>
            <person name="Miller A.N."/>
            <person name="Grigoriev I.V."/>
            <person name="Debuchy R."/>
            <person name="Gladieux P."/>
            <person name="Hiltunen Thoren M."/>
            <person name="Johannesson H."/>
        </authorList>
    </citation>
    <scope>NUCLEOTIDE SEQUENCE [LARGE SCALE GENOMIC DNA]</scope>
    <source>
        <strain evidence="4">CBS 284.82</strain>
    </source>
</reference>
<feature type="transmembrane region" description="Helical" evidence="2">
    <location>
        <begin position="673"/>
        <end position="691"/>
    </location>
</feature>
<dbReference type="AlphaFoldDB" id="A0AAN6SL83"/>
<comment type="caution">
    <text evidence="3">The sequence shown here is derived from an EMBL/GenBank/DDBJ whole genome shotgun (WGS) entry which is preliminary data.</text>
</comment>
<protein>
    <submittedName>
        <fullName evidence="3">Uncharacterized protein</fullName>
    </submittedName>
</protein>
<accession>A0AAN6SL83</accession>
<keyword evidence="2" id="KW-1133">Transmembrane helix</keyword>
<feature type="transmembrane region" description="Helical" evidence="2">
    <location>
        <begin position="79"/>
        <end position="101"/>
    </location>
</feature>
<keyword evidence="2" id="KW-0472">Membrane</keyword>
<evidence type="ECO:0000256" key="1">
    <source>
        <dbReference type="SAM" id="MobiDB-lite"/>
    </source>
</evidence>
<gene>
    <name evidence="3" type="ORF">C8A01DRAFT_42302</name>
</gene>
<evidence type="ECO:0000313" key="3">
    <source>
        <dbReference type="EMBL" id="KAK4031215.1"/>
    </source>
</evidence>
<feature type="region of interest" description="Disordered" evidence="1">
    <location>
        <begin position="1"/>
        <end position="66"/>
    </location>
</feature>
<feature type="compositionally biased region" description="Basic and acidic residues" evidence="1">
    <location>
        <begin position="48"/>
        <end position="61"/>
    </location>
</feature>
<keyword evidence="2" id="KW-0812">Transmembrane</keyword>
<evidence type="ECO:0000313" key="4">
    <source>
        <dbReference type="Proteomes" id="UP001303115"/>
    </source>
</evidence>